<dbReference type="STRING" id="63057.A0A2P5BYB5"/>
<dbReference type="Pfam" id="PF20179">
    <property type="entry name" value="MSS51_C"/>
    <property type="match status" value="1"/>
</dbReference>
<organism evidence="3 4">
    <name type="scientific">Trema orientale</name>
    <name type="common">Charcoal tree</name>
    <name type="synonym">Celtis orientalis</name>
    <dbReference type="NCBI Taxonomy" id="63057"/>
    <lineage>
        <taxon>Eukaryota</taxon>
        <taxon>Viridiplantae</taxon>
        <taxon>Streptophyta</taxon>
        <taxon>Embryophyta</taxon>
        <taxon>Tracheophyta</taxon>
        <taxon>Spermatophyta</taxon>
        <taxon>Magnoliopsida</taxon>
        <taxon>eudicotyledons</taxon>
        <taxon>Gunneridae</taxon>
        <taxon>Pentapetalae</taxon>
        <taxon>rosids</taxon>
        <taxon>fabids</taxon>
        <taxon>Rosales</taxon>
        <taxon>Cannabaceae</taxon>
        <taxon>Trema</taxon>
    </lineage>
</organism>
<dbReference type="OrthoDB" id="5282002at2759"/>
<sequence>MGLKCHEKAHNCQACRGSSFLVVSHSEGSKTPKPQNPGPRWGGSKVENGVRVEGTCDSVPGPTQKTMWWLRSRFLLLCLSPEPVSPPSRHLSSWKEYYEWRSIPLDSPVALLLHWPLTIYHASKTGLGSRISEIGQKLHIHYLGPEKELLQLAVFAELHALFPGFDVHVELVGPAVPQHRDGERITLCKYARCLGTDCICKSIQDGEWGIQTSKSTTLALNLRNGFYHNRYGDIVKDSFPHLIIAPNAGIAAYPSWSPTIELIKEISVPAVFTDYCEEACNLGASSITSITGRPLSFPIQLNPFRQPMVVEDSALFLPCYSNCYLYGIESSDGVAIYEGRRRSSTIVSSKNSDLENSFPVSQGVR</sequence>
<dbReference type="Proteomes" id="UP000237000">
    <property type="component" value="Unassembled WGS sequence"/>
</dbReference>
<dbReference type="PANTHER" id="PTHR47570">
    <property type="entry name" value="ZINC ION BINDING PROTEIN"/>
    <property type="match status" value="1"/>
</dbReference>
<evidence type="ECO:0000313" key="4">
    <source>
        <dbReference type="Proteomes" id="UP000237000"/>
    </source>
</evidence>
<feature type="region of interest" description="Disordered" evidence="1">
    <location>
        <begin position="26"/>
        <end position="45"/>
    </location>
</feature>
<accession>A0A2P5BYB5</accession>
<dbReference type="EMBL" id="JXTC01000440">
    <property type="protein sequence ID" value="PON53761.1"/>
    <property type="molecule type" value="Genomic_DNA"/>
</dbReference>
<feature type="domain" description="Mitochondrial splicing suppressor 51-like C-terminal" evidence="2">
    <location>
        <begin position="116"/>
        <end position="309"/>
    </location>
</feature>
<dbReference type="AlphaFoldDB" id="A0A2P5BYB5"/>
<dbReference type="InParanoid" id="A0A2P5BYB5"/>
<evidence type="ECO:0000259" key="2">
    <source>
        <dbReference type="Pfam" id="PF20179"/>
    </source>
</evidence>
<dbReference type="InterPro" id="IPR046824">
    <property type="entry name" value="Mss51-like_C"/>
</dbReference>
<dbReference type="PANTHER" id="PTHR47570:SF1">
    <property type="entry name" value="ZINC ION BINDING PROTEIN"/>
    <property type="match status" value="1"/>
</dbReference>
<proteinExistence type="predicted"/>
<comment type="caution">
    <text evidence="3">The sequence shown here is derived from an EMBL/GenBank/DDBJ whole genome shotgun (WGS) entry which is preliminary data.</text>
</comment>
<protein>
    <recommendedName>
        <fullName evidence="2">Mitochondrial splicing suppressor 51-like C-terminal domain-containing protein</fullName>
    </recommendedName>
</protein>
<evidence type="ECO:0000313" key="3">
    <source>
        <dbReference type="EMBL" id="PON53761.1"/>
    </source>
</evidence>
<keyword evidence="4" id="KW-1185">Reference proteome</keyword>
<gene>
    <name evidence="3" type="ORF">TorRG33x02_304470</name>
</gene>
<evidence type="ECO:0000256" key="1">
    <source>
        <dbReference type="SAM" id="MobiDB-lite"/>
    </source>
</evidence>
<name>A0A2P5BYB5_TREOI</name>
<dbReference type="FunCoup" id="A0A2P5BYB5">
    <property type="interactions" value="115"/>
</dbReference>
<reference evidence="4" key="1">
    <citation type="submission" date="2016-06" db="EMBL/GenBank/DDBJ databases">
        <title>Parallel loss of symbiosis genes in relatives of nitrogen-fixing non-legume Parasponia.</title>
        <authorList>
            <person name="Van Velzen R."/>
            <person name="Holmer R."/>
            <person name="Bu F."/>
            <person name="Rutten L."/>
            <person name="Van Zeijl A."/>
            <person name="Liu W."/>
            <person name="Santuari L."/>
            <person name="Cao Q."/>
            <person name="Sharma T."/>
            <person name="Shen D."/>
            <person name="Roswanjaya Y."/>
            <person name="Wardhani T."/>
            <person name="Kalhor M.S."/>
            <person name="Jansen J."/>
            <person name="Van den Hoogen J."/>
            <person name="Gungor B."/>
            <person name="Hartog M."/>
            <person name="Hontelez J."/>
            <person name="Verver J."/>
            <person name="Yang W.-C."/>
            <person name="Schijlen E."/>
            <person name="Repin R."/>
            <person name="Schilthuizen M."/>
            <person name="Schranz E."/>
            <person name="Heidstra R."/>
            <person name="Miyata K."/>
            <person name="Fedorova E."/>
            <person name="Kohlen W."/>
            <person name="Bisseling T."/>
            <person name="Smit S."/>
            <person name="Geurts R."/>
        </authorList>
    </citation>
    <scope>NUCLEOTIDE SEQUENCE [LARGE SCALE GENOMIC DNA]</scope>
    <source>
        <strain evidence="4">cv. RG33-2</strain>
    </source>
</reference>